<feature type="transmembrane region" description="Helical" evidence="10">
    <location>
        <begin position="109"/>
        <end position="128"/>
    </location>
</feature>
<dbReference type="PRINTS" id="PR01012">
    <property type="entry name" value="NRPEPTIDEYR"/>
</dbReference>
<comment type="subcellular location">
    <subcellularLocation>
        <location evidence="1">Membrane</location>
        <topology evidence="1">Multi-pass membrane protein</topology>
    </subcellularLocation>
</comment>
<dbReference type="PANTHER" id="PTHR45695:SF9">
    <property type="entry name" value="LEUCOKININ RECEPTOR"/>
    <property type="match status" value="1"/>
</dbReference>
<dbReference type="OrthoDB" id="5981855at2759"/>
<dbReference type="InterPro" id="IPR000276">
    <property type="entry name" value="GPCR_Rhodpsn"/>
</dbReference>
<keyword evidence="4 10" id="KW-1133">Transmembrane helix</keyword>
<dbReference type="SMART" id="SM01381">
    <property type="entry name" value="7TM_GPCR_Srsx"/>
    <property type="match status" value="1"/>
</dbReference>
<dbReference type="PRINTS" id="PR00237">
    <property type="entry name" value="GPCRRHODOPSN"/>
</dbReference>
<dbReference type="Proteomes" id="UP000694844">
    <property type="component" value="Chromosome 2"/>
</dbReference>
<evidence type="ECO:0000256" key="5">
    <source>
        <dbReference type="ARBA" id="ARBA00023040"/>
    </source>
</evidence>
<keyword evidence="12" id="KW-1185">Reference proteome</keyword>
<dbReference type="GO" id="GO:0004983">
    <property type="term" value="F:neuropeptide Y receptor activity"/>
    <property type="evidence" value="ECO:0007669"/>
    <property type="project" value="InterPro"/>
</dbReference>
<dbReference type="RefSeq" id="XP_022313948.1">
    <property type="nucleotide sequence ID" value="XM_022458240.1"/>
</dbReference>
<reference evidence="13 14" key="1">
    <citation type="submission" date="2025-04" db="UniProtKB">
        <authorList>
            <consortium name="RefSeq"/>
        </authorList>
    </citation>
    <scope>IDENTIFICATION</scope>
    <source>
        <tissue evidence="13 14">Whole sample</tissue>
    </source>
</reference>
<name>A0A8B8CDT9_CRAVI</name>
<dbReference type="InterPro" id="IPR017452">
    <property type="entry name" value="GPCR_Rhodpsn_7TM"/>
</dbReference>
<dbReference type="InterPro" id="IPR000611">
    <property type="entry name" value="NPY_rcpt"/>
</dbReference>
<dbReference type="SUPFAM" id="SSF81321">
    <property type="entry name" value="Family A G protein-coupled receptor-like"/>
    <property type="match status" value="1"/>
</dbReference>
<dbReference type="Gene3D" id="1.20.1070.10">
    <property type="entry name" value="Rhodopsin 7-helix transmembrane proteins"/>
    <property type="match status" value="1"/>
</dbReference>
<proteinExistence type="inferred from homology"/>
<evidence type="ECO:0000256" key="8">
    <source>
        <dbReference type="ARBA" id="ARBA00023224"/>
    </source>
</evidence>
<evidence type="ECO:0000256" key="10">
    <source>
        <dbReference type="SAM" id="Phobius"/>
    </source>
</evidence>
<protein>
    <submittedName>
        <fullName evidence="13 14">Neuropeptide Y receptor type 5-like</fullName>
    </submittedName>
</protein>
<evidence type="ECO:0000256" key="6">
    <source>
        <dbReference type="ARBA" id="ARBA00023136"/>
    </source>
</evidence>
<keyword evidence="5 9" id="KW-0297">G-protein coupled receptor</keyword>
<dbReference type="AlphaFoldDB" id="A0A8B8CDT9"/>
<comment type="similarity">
    <text evidence="2 9">Belongs to the G-protein coupled receptor 1 family.</text>
</comment>
<dbReference type="PROSITE" id="PS50262">
    <property type="entry name" value="G_PROTEIN_RECEP_F1_2"/>
    <property type="match status" value="1"/>
</dbReference>
<dbReference type="PROSITE" id="PS00237">
    <property type="entry name" value="G_PROTEIN_RECEP_F1_1"/>
    <property type="match status" value="1"/>
</dbReference>
<feature type="transmembrane region" description="Helical" evidence="10">
    <location>
        <begin position="30"/>
        <end position="50"/>
    </location>
</feature>
<evidence type="ECO:0000313" key="13">
    <source>
        <dbReference type="RefSeq" id="XP_022313947.1"/>
    </source>
</evidence>
<evidence type="ECO:0000256" key="1">
    <source>
        <dbReference type="ARBA" id="ARBA00004141"/>
    </source>
</evidence>
<evidence type="ECO:0000256" key="4">
    <source>
        <dbReference type="ARBA" id="ARBA00022989"/>
    </source>
</evidence>
<keyword evidence="3 9" id="KW-0812">Transmembrane</keyword>
<evidence type="ECO:0000256" key="3">
    <source>
        <dbReference type="ARBA" id="ARBA00022692"/>
    </source>
</evidence>
<keyword evidence="8 9" id="KW-0807">Transducer</keyword>
<dbReference type="Pfam" id="PF00001">
    <property type="entry name" value="7tm_1"/>
    <property type="match status" value="1"/>
</dbReference>
<dbReference type="GO" id="GO:0005886">
    <property type="term" value="C:plasma membrane"/>
    <property type="evidence" value="ECO:0007669"/>
    <property type="project" value="TreeGrafter"/>
</dbReference>
<evidence type="ECO:0000256" key="2">
    <source>
        <dbReference type="ARBA" id="ARBA00010663"/>
    </source>
</evidence>
<dbReference type="RefSeq" id="XP_022313947.1">
    <property type="nucleotide sequence ID" value="XM_022458239.1"/>
</dbReference>
<keyword evidence="7 9" id="KW-0675">Receptor</keyword>
<sequence>MTTLLAIIGNITTIIVFIKGKRSKTDIRPFLLNLAVSDLIMAIFCIPFSFTHELLGSWVFSKPMCPIVVFLQTVSVTSSVSTNMVVGIDRFHAIVSPLKSHNAASRSKIIILCIWIFAVSLSAVQLKVCDTSNKNGSVRCGEEWPDDGLRIAYSVLVLMLTYVIPLLILTITYSIVGCVLWKRKAPGNADAIRDSYQIKSKKKVVKMLVTIVTFFGLCWLPLHTFILVIEVTGMDKHADAHLKKILGHLYFVAHWLSMSNSFVNPIIYGFMNENFRYDLRTLLFQLVRVFLGILKVDTKG</sequence>
<feature type="transmembrane region" description="Helical" evidence="10">
    <location>
        <begin position="207"/>
        <end position="229"/>
    </location>
</feature>
<feature type="domain" description="G-protein coupled receptors family 1 profile" evidence="11">
    <location>
        <begin position="9"/>
        <end position="268"/>
    </location>
</feature>
<evidence type="ECO:0000256" key="7">
    <source>
        <dbReference type="ARBA" id="ARBA00023170"/>
    </source>
</evidence>
<evidence type="ECO:0000259" key="11">
    <source>
        <dbReference type="PROSITE" id="PS50262"/>
    </source>
</evidence>
<feature type="transmembrane region" description="Helical" evidence="10">
    <location>
        <begin position="70"/>
        <end position="88"/>
    </location>
</feature>
<accession>A0A8B8CDT9</accession>
<keyword evidence="6 10" id="KW-0472">Membrane</keyword>
<dbReference type="KEGG" id="cvn:111118671"/>
<evidence type="ECO:0000313" key="12">
    <source>
        <dbReference type="Proteomes" id="UP000694844"/>
    </source>
</evidence>
<dbReference type="GeneID" id="111118671"/>
<gene>
    <name evidence="13 14" type="primary">LOC111118671</name>
</gene>
<feature type="transmembrane region" description="Helical" evidence="10">
    <location>
        <begin position="151"/>
        <end position="176"/>
    </location>
</feature>
<organism evidence="12 13">
    <name type="scientific">Crassostrea virginica</name>
    <name type="common">Eastern oyster</name>
    <dbReference type="NCBI Taxonomy" id="6565"/>
    <lineage>
        <taxon>Eukaryota</taxon>
        <taxon>Metazoa</taxon>
        <taxon>Spiralia</taxon>
        <taxon>Lophotrochozoa</taxon>
        <taxon>Mollusca</taxon>
        <taxon>Bivalvia</taxon>
        <taxon>Autobranchia</taxon>
        <taxon>Pteriomorphia</taxon>
        <taxon>Ostreida</taxon>
        <taxon>Ostreoidea</taxon>
        <taxon>Ostreidae</taxon>
        <taxon>Crassostrea</taxon>
    </lineage>
</organism>
<dbReference type="PANTHER" id="PTHR45695">
    <property type="entry name" value="LEUCOKININ RECEPTOR-RELATED"/>
    <property type="match status" value="1"/>
</dbReference>
<evidence type="ECO:0000313" key="14">
    <source>
        <dbReference type="RefSeq" id="XP_022313948.1"/>
    </source>
</evidence>
<evidence type="ECO:0000256" key="9">
    <source>
        <dbReference type="RuleBase" id="RU000688"/>
    </source>
</evidence>
<feature type="transmembrane region" description="Helical" evidence="10">
    <location>
        <begin position="249"/>
        <end position="270"/>
    </location>
</feature>